<dbReference type="InterPro" id="IPR041677">
    <property type="entry name" value="DNA2/NAM7_AAA_11"/>
</dbReference>
<dbReference type="GO" id="GO:0005524">
    <property type="term" value="F:ATP binding"/>
    <property type="evidence" value="ECO:0007669"/>
    <property type="project" value="UniProtKB-UniRule"/>
</dbReference>
<evidence type="ECO:0000256" key="4">
    <source>
        <dbReference type="ARBA" id="ARBA00022806"/>
    </source>
</evidence>
<evidence type="ECO:0000313" key="8">
    <source>
        <dbReference type="EMBL" id="SFU74877.1"/>
    </source>
</evidence>
<comment type="similarity">
    <text evidence="1">Belongs to the DNA2/NAM7 helicase family.</text>
</comment>
<proteinExistence type="inferred from homology"/>
<dbReference type="SUPFAM" id="SSF52540">
    <property type="entry name" value="P-loop containing nucleoside triphosphate hydrolases"/>
    <property type="match status" value="1"/>
</dbReference>
<evidence type="ECO:0000256" key="3">
    <source>
        <dbReference type="ARBA" id="ARBA00022801"/>
    </source>
</evidence>
<dbReference type="RefSeq" id="WP_093026391.1">
    <property type="nucleotide sequence ID" value="NZ_FPBK01000019.1"/>
</dbReference>
<dbReference type="PROSITE" id="PS51198">
    <property type="entry name" value="UVRD_HELICASE_ATP_BIND"/>
    <property type="match status" value="1"/>
</dbReference>
<keyword evidence="2 6" id="KW-0547">Nucleotide-binding</keyword>
<evidence type="ECO:0000259" key="7">
    <source>
        <dbReference type="PROSITE" id="PS51198"/>
    </source>
</evidence>
<evidence type="ECO:0000256" key="1">
    <source>
        <dbReference type="ARBA" id="ARBA00007913"/>
    </source>
</evidence>
<dbReference type="InterPro" id="IPR041679">
    <property type="entry name" value="DNA2/NAM7-like_C"/>
</dbReference>
<dbReference type="InterPro" id="IPR050534">
    <property type="entry name" value="Coronavir_polyprotein_1ab"/>
</dbReference>
<dbReference type="InterPro" id="IPR027417">
    <property type="entry name" value="P-loop_NTPase"/>
</dbReference>
<evidence type="ECO:0000256" key="5">
    <source>
        <dbReference type="ARBA" id="ARBA00022840"/>
    </source>
</evidence>
<dbReference type="InterPro" id="IPR014016">
    <property type="entry name" value="UvrD-like_ATP-bd"/>
</dbReference>
<keyword evidence="9" id="KW-1185">Reference proteome</keyword>
<dbReference type="Pfam" id="PF13086">
    <property type="entry name" value="AAA_11"/>
    <property type="match status" value="1"/>
</dbReference>
<dbReference type="PANTHER" id="PTHR43788">
    <property type="entry name" value="DNA2/NAM7 HELICASE FAMILY MEMBER"/>
    <property type="match status" value="1"/>
</dbReference>
<dbReference type="GO" id="GO:0043139">
    <property type="term" value="F:5'-3' DNA helicase activity"/>
    <property type="evidence" value="ECO:0007669"/>
    <property type="project" value="TreeGrafter"/>
</dbReference>
<evidence type="ECO:0000256" key="2">
    <source>
        <dbReference type="ARBA" id="ARBA00022741"/>
    </source>
</evidence>
<dbReference type="AlphaFoldDB" id="A0A1I7IPP9"/>
<sequence length="898" mass="103202">MDLNPSNFYNYFKECYRLDYKEFTIDNVLSSKYPYKWFATGTEELVAQQLPLIPYPNKKANDLAKEIALYDLEKKLFYGCFFLLGSSNNPLIKDKRICAPLLLFPATLKEIDDDYYISVDFNACDVNRSALSLLEVREELIQKDAFAQQLLEKFVATQNYIGLSGFLEKYVSNVTTEELLLFPTVWNAQKIRNEFKTAPLSEDEFKIIPAAGTVLVEKAASSLQVLNDLTELSEQGTFSTAMQQLLTSEVAIPKPYESYYQSRLNTDQYQALINAHAYENSVIVGPPGTGKTYTITSIISDAVVQNESVLVVSKTKQAVEVLRHMLQTDFKLKDYLIHTSGARYKMSLTAKINRYLSGIQNRKQSSFNAFKIEYLSKQLEKLEAEFEACVQEEIELSDLEFNADLNLLEKWKKFYLKRIVYNGTKIWSVFEKMNTVLLQLEEEISKHTQQKIADNIHRNSHTYRKDISLFHDALTSSSFSEYKRILETVIQKNVLKVFPIWLANLAELNAVLPLEKEMFDLVIIDEATQCDIASALPALYRAKRVVIAGDPNQLRHYSFVSKAQQFNLQKQYQLPEDKIFDYRNRSVLDLFISKVATQAQVTFLREHFRSTPSLIAFSNKQFYDGQLEILKATPEHIQASQLTHILVEGERSKKGINEIEAQAVLEQLQTLIDAYANVSKKPSIGIISPFNSQVVYLKQRLQATFETSVLKRFDILCGTPYQFQGSEREIILLSFCVSKHTHHSAFNHINKPEVLNVAVTRAKSLQYIFTSVQKKDLTPDSLLERYLRFVTNFSHTEKQQPELDDFQQEVIQSLSKYKLDAIHCGYPVAGSLLDILIVHNEQNYFIDLIGYPGIYKEAFTLERYKTLGRTGITTIPLHYSFWQKNKPEAIQKIVAFIK</sequence>
<dbReference type="PANTHER" id="PTHR43788:SF8">
    <property type="entry name" value="DNA-BINDING PROTEIN SMUBP-2"/>
    <property type="match status" value="1"/>
</dbReference>
<dbReference type="Proteomes" id="UP000199138">
    <property type="component" value="Unassembled WGS sequence"/>
</dbReference>
<name>A0A1I7IPP9_9FLAO</name>
<dbReference type="Pfam" id="PF13087">
    <property type="entry name" value="AAA_12"/>
    <property type="match status" value="1"/>
</dbReference>
<dbReference type="STRING" id="1224947.SAMN05216480_1198"/>
<keyword evidence="4 6" id="KW-0347">Helicase</keyword>
<keyword evidence="3 6" id="KW-0378">Hydrolase</keyword>
<dbReference type="OrthoDB" id="9757917at2"/>
<gene>
    <name evidence="8" type="ORF">SAMN05216480_1198</name>
</gene>
<dbReference type="InterPro" id="IPR047187">
    <property type="entry name" value="SF1_C_Upf1"/>
</dbReference>
<dbReference type="CDD" id="cd18808">
    <property type="entry name" value="SF1_C_Upf1"/>
    <property type="match status" value="1"/>
</dbReference>
<feature type="domain" description="UvrD-like helicase ATP-binding" evidence="7">
    <location>
        <begin position="264"/>
        <end position="611"/>
    </location>
</feature>
<dbReference type="GO" id="GO:0016787">
    <property type="term" value="F:hydrolase activity"/>
    <property type="evidence" value="ECO:0007669"/>
    <property type="project" value="UniProtKB-UniRule"/>
</dbReference>
<organism evidence="8 9">
    <name type="scientific">Pustulibacterium marinum</name>
    <dbReference type="NCBI Taxonomy" id="1224947"/>
    <lineage>
        <taxon>Bacteria</taxon>
        <taxon>Pseudomonadati</taxon>
        <taxon>Bacteroidota</taxon>
        <taxon>Flavobacteriia</taxon>
        <taxon>Flavobacteriales</taxon>
        <taxon>Flavobacteriaceae</taxon>
        <taxon>Pustulibacterium</taxon>
    </lineage>
</organism>
<feature type="binding site" evidence="6">
    <location>
        <begin position="285"/>
        <end position="292"/>
    </location>
    <ligand>
        <name>ATP</name>
        <dbReference type="ChEBI" id="CHEBI:30616"/>
    </ligand>
</feature>
<keyword evidence="5 6" id="KW-0067">ATP-binding</keyword>
<accession>A0A1I7IPP9</accession>
<reference evidence="9" key="1">
    <citation type="submission" date="2016-10" db="EMBL/GenBank/DDBJ databases">
        <authorList>
            <person name="Varghese N."/>
            <person name="Submissions S."/>
        </authorList>
    </citation>
    <scope>NUCLEOTIDE SEQUENCE [LARGE SCALE GENOMIC DNA]</scope>
    <source>
        <strain evidence="9">CGMCC 1.12333</strain>
    </source>
</reference>
<dbReference type="EMBL" id="FPBK01000019">
    <property type="protein sequence ID" value="SFU74877.1"/>
    <property type="molecule type" value="Genomic_DNA"/>
</dbReference>
<evidence type="ECO:0000313" key="9">
    <source>
        <dbReference type="Proteomes" id="UP000199138"/>
    </source>
</evidence>
<protein>
    <submittedName>
        <fullName evidence="8">AAA domain-containing protein</fullName>
    </submittedName>
</protein>
<dbReference type="Gene3D" id="3.40.50.300">
    <property type="entry name" value="P-loop containing nucleotide triphosphate hydrolases"/>
    <property type="match status" value="2"/>
</dbReference>
<evidence type="ECO:0000256" key="6">
    <source>
        <dbReference type="PROSITE-ProRule" id="PRU00560"/>
    </source>
</evidence>